<feature type="non-terminal residue" evidence="1">
    <location>
        <position position="1"/>
    </location>
</feature>
<evidence type="ECO:0000313" key="2">
    <source>
        <dbReference type="Proteomes" id="UP001233999"/>
    </source>
</evidence>
<accession>A0AAD8EFM4</accession>
<proteinExistence type="predicted"/>
<dbReference type="Proteomes" id="UP001233999">
    <property type="component" value="Unassembled WGS sequence"/>
</dbReference>
<feature type="non-terminal residue" evidence="1">
    <location>
        <position position="89"/>
    </location>
</feature>
<organism evidence="1 2">
    <name type="scientific">Diploptera punctata</name>
    <name type="common">Pacific beetle cockroach</name>
    <dbReference type="NCBI Taxonomy" id="6984"/>
    <lineage>
        <taxon>Eukaryota</taxon>
        <taxon>Metazoa</taxon>
        <taxon>Ecdysozoa</taxon>
        <taxon>Arthropoda</taxon>
        <taxon>Hexapoda</taxon>
        <taxon>Insecta</taxon>
        <taxon>Pterygota</taxon>
        <taxon>Neoptera</taxon>
        <taxon>Polyneoptera</taxon>
        <taxon>Dictyoptera</taxon>
        <taxon>Blattodea</taxon>
        <taxon>Blaberoidea</taxon>
        <taxon>Blaberidae</taxon>
        <taxon>Diplopterinae</taxon>
        <taxon>Diploptera</taxon>
    </lineage>
</organism>
<keyword evidence="2" id="KW-1185">Reference proteome</keyword>
<sequence>LSIVRRRGVVGRVPNSTPATRVRFPGGCSPSSRELNPHKSIFQYRVSQLKKSITIPRVTEGANGLTGISFPVLIAYSTTVVRKKIQVQP</sequence>
<dbReference type="EMBL" id="JASPKZ010005497">
    <property type="protein sequence ID" value="KAJ9588598.1"/>
    <property type="molecule type" value="Genomic_DNA"/>
</dbReference>
<dbReference type="AlphaFoldDB" id="A0AAD8EFM4"/>
<name>A0AAD8EFM4_DIPPU</name>
<reference evidence="1" key="1">
    <citation type="journal article" date="2023" name="IScience">
        <title>Live-bearing cockroach genome reveals convergent evolutionary mechanisms linked to viviparity in insects and beyond.</title>
        <authorList>
            <person name="Fouks B."/>
            <person name="Harrison M.C."/>
            <person name="Mikhailova A.A."/>
            <person name="Marchal E."/>
            <person name="English S."/>
            <person name="Carruthers M."/>
            <person name="Jennings E.C."/>
            <person name="Chiamaka E.L."/>
            <person name="Frigard R.A."/>
            <person name="Pippel M."/>
            <person name="Attardo G.M."/>
            <person name="Benoit J.B."/>
            <person name="Bornberg-Bauer E."/>
            <person name="Tobe S.S."/>
        </authorList>
    </citation>
    <scope>NUCLEOTIDE SEQUENCE</scope>
    <source>
        <strain evidence="1">Stay&amp;Tobe</strain>
    </source>
</reference>
<reference evidence="1" key="2">
    <citation type="submission" date="2023-05" db="EMBL/GenBank/DDBJ databases">
        <authorList>
            <person name="Fouks B."/>
        </authorList>
    </citation>
    <scope>NUCLEOTIDE SEQUENCE</scope>
    <source>
        <strain evidence="1">Stay&amp;Tobe</strain>
        <tissue evidence="1">Testes</tissue>
    </source>
</reference>
<gene>
    <name evidence="1" type="ORF">L9F63_028099</name>
</gene>
<comment type="caution">
    <text evidence="1">The sequence shown here is derived from an EMBL/GenBank/DDBJ whole genome shotgun (WGS) entry which is preliminary data.</text>
</comment>
<protein>
    <submittedName>
        <fullName evidence="1">Uncharacterized protein</fullName>
    </submittedName>
</protein>
<evidence type="ECO:0000313" key="1">
    <source>
        <dbReference type="EMBL" id="KAJ9588598.1"/>
    </source>
</evidence>